<protein>
    <submittedName>
        <fullName evidence="1">Uncharacterized protein</fullName>
    </submittedName>
</protein>
<sequence length="124" mass="13343">MPSIQPIQSGLGGASTRTVHIVAFACLSWVIIRKDQGNQYVCATYEFTVAMKGLESLYLVHDSAVLSGIIEHPSVRMSSTPLALVNQPTARILTNYYLPSSASTKLGLLCAMSRSQLGLLNQSS</sequence>
<evidence type="ECO:0000313" key="1">
    <source>
        <dbReference type="EMBL" id="RAK92753.1"/>
    </source>
</evidence>
<dbReference type="EMBL" id="KZ824538">
    <property type="protein sequence ID" value="RAK92753.1"/>
    <property type="molecule type" value="Genomic_DNA"/>
</dbReference>
<name>A0ACD1ISV4_9EURO</name>
<proteinExistence type="predicted"/>
<gene>
    <name evidence="1" type="ORF">BO79DRAFT_56004</name>
</gene>
<evidence type="ECO:0000313" key="2">
    <source>
        <dbReference type="Proteomes" id="UP000249748"/>
    </source>
</evidence>
<reference evidence="1" key="1">
    <citation type="submission" date="2018-02" db="EMBL/GenBank/DDBJ databases">
        <title>The genomes of Aspergillus section Nigri reveals drivers in fungal speciation.</title>
        <authorList>
            <consortium name="DOE Joint Genome Institute"/>
            <person name="Vesth T.C."/>
            <person name="Nybo J."/>
            <person name="Theobald S."/>
            <person name="Brandl J."/>
            <person name="Frisvad J.C."/>
            <person name="Nielsen K.F."/>
            <person name="Lyhne E.K."/>
            <person name="Kogle M.E."/>
            <person name="Kuo A."/>
            <person name="Riley R."/>
            <person name="Clum A."/>
            <person name="Nolan M."/>
            <person name="Lipzen A."/>
            <person name="Salamov A."/>
            <person name="Henrissat B."/>
            <person name="Wiebenga A."/>
            <person name="De vries R.P."/>
            <person name="Grigoriev I.V."/>
            <person name="Mortensen U.H."/>
            <person name="Andersen M.R."/>
            <person name="Baker S.E."/>
        </authorList>
    </citation>
    <scope>NUCLEOTIDE SEQUENCE</scope>
    <source>
        <strain evidence="1">CBS 115574</strain>
    </source>
</reference>
<keyword evidence="2" id="KW-1185">Reference proteome</keyword>
<accession>A0ACD1ISV4</accession>
<dbReference type="Proteomes" id="UP000249748">
    <property type="component" value="Unassembled WGS sequence"/>
</dbReference>
<organism evidence="1 2">
    <name type="scientific">Aspergillus costaricaensis CBS 115574</name>
    <dbReference type="NCBI Taxonomy" id="1448317"/>
    <lineage>
        <taxon>Eukaryota</taxon>
        <taxon>Fungi</taxon>
        <taxon>Dikarya</taxon>
        <taxon>Ascomycota</taxon>
        <taxon>Pezizomycotina</taxon>
        <taxon>Eurotiomycetes</taxon>
        <taxon>Eurotiomycetidae</taxon>
        <taxon>Eurotiales</taxon>
        <taxon>Aspergillaceae</taxon>
        <taxon>Aspergillus</taxon>
        <taxon>Aspergillus subgen. Circumdati</taxon>
    </lineage>
</organism>